<accession>A0A448WS48</accession>
<reference evidence="1" key="1">
    <citation type="submission" date="2018-11" db="EMBL/GenBank/DDBJ databases">
        <authorList>
            <consortium name="Pathogen Informatics"/>
        </authorList>
    </citation>
    <scope>NUCLEOTIDE SEQUENCE</scope>
</reference>
<proteinExistence type="predicted"/>
<dbReference type="EMBL" id="CAAALY010039106">
    <property type="protein sequence ID" value="VEL18873.1"/>
    <property type="molecule type" value="Genomic_DNA"/>
</dbReference>
<gene>
    <name evidence="1" type="ORF">PXEA_LOCUS12313</name>
</gene>
<evidence type="ECO:0000313" key="2">
    <source>
        <dbReference type="Proteomes" id="UP000784294"/>
    </source>
</evidence>
<comment type="caution">
    <text evidence="1">The sequence shown here is derived from an EMBL/GenBank/DDBJ whole genome shotgun (WGS) entry which is preliminary data.</text>
</comment>
<sequence>MEPATSRFKRAARTRPICCQASVNWAMRVVLWSRQLSRCVVNMRKRRGRAASGLWTRLEGGDNLDAEMEGVGGYSRGMRSMQRTGPPDPYCEMPGSDRVIVPLDLAPVKELSFKKAPSSFNRT</sequence>
<dbReference type="Proteomes" id="UP000784294">
    <property type="component" value="Unassembled WGS sequence"/>
</dbReference>
<keyword evidence="2" id="KW-1185">Reference proteome</keyword>
<protein>
    <submittedName>
        <fullName evidence="1">Uncharacterized protein</fullName>
    </submittedName>
</protein>
<dbReference type="AlphaFoldDB" id="A0A448WS48"/>
<evidence type="ECO:0000313" key="1">
    <source>
        <dbReference type="EMBL" id="VEL18873.1"/>
    </source>
</evidence>
<name>A0A448WS48_9PLAT</name>
<organism evidence="1 2">
    <name type="scientific">Protopolystoma xenopodis</name>
    <dbReference type="NCBI Taxonomy" id="117903"/>
    <lineage>
        <taxon>Eukaryota</taxon>
        <taxon>Metazoa</taxon>
        <taxon>Spiralia</taxon>
        <taxon>Lophotrochozoa</taxon>
        <taxon>Platyhelminthes</taxon>
        <taxon>Monogenea</taxon>
        <taxon>Polyopisthocotylea</taxon>
        <taxon>Polystomatidea</taxon>
        <taxon>Polystomatidae</taxon>
        <taxon>Protopolystoma</taxon>
    </lineage>
</organism>